<organism evidence="2 4">
    <name type="scientific">Prunus armeniaca</name>
    <name type="common">Apricot</name>
    <name type="synonym">Armeniaca vulgaris</name>
    <dbReference type="NCBI Taxonomy" id="36596"/>
    <lineage>
        <taxon>Eukaryota</taxon>
        <taxon>Viridiplantae</taxon>
        <taxon>Streptophyta</taxon>
        <taxon>Embryophyta</taxon>
        <taxon>Tracheophyta</taxon>
        <taxon>Spermatophyta</taxon>
        <taxon>Magnoliopsida</taxon>
        <taxon>eudicotyledons</taxon>
        <taxon>Gunneridae</taxon>
        <taxon>Pentapetalae</taxon>
        <taxon>rosids</taxon>
        <taxon>fabids</taxon>
        <taxon>Rosales</taxon>
        <taxon>Rosaceae</taxon>
        <taxon>Amygdaloideae</taxon>
        <taxon>Amygdaleae</taxon>
        <taxon>Prunus</taxon>
    </lineage>
</organism>
<dbReference type="EMBL" id="CAEKKB010000005">
    <property type="protein sequence ID" value="CAB4311128.1"/>
    <property type="molecule type" value="Genomic_DNA"/>
</dbReference>
<proteinExistence type="predicted"/>
<dbReference type="EMBL" id="CAEKDK010000005">
    <property type="protein sequence ID" value="CAB4280724.1"/>
    <property type="molecule type" value="Genomic_DNA"/>
</dbReference>
<evidence type="ECO:0000313" key="5">
    <source>
        <dbReference type="Proteomes" id="UP000507245"/>
    </source>
</evidence>
<gene>
    <name evidence="2" type="ORF">CURHAP_LOCUS33661</name>
    <name evidence="3" type="ORF">ORAREDHAP_LOCUS33209</name>
</gene>
<reference evidence="2 4" key="2">
    <citation type="submission" date="2020-05" db="EMBL/GenBank/DDBJ databases">
        <authorList>
            <person name="Campoy J."/>
            <person name="Schneeberger K."/>
            <person name="Spophaly S."/>
        </authorList>
    </citation>
    <scope>NUCLEOTIDE SEQUENCE [LARGE SCALE GENOMIC DNA]</scope>
    <source>
        <strain evidence="2">PruArmRojPasFocal</strain>
    </source>
</reference>
<accession>A0A6J5UZ67</accession>
<keyword evidence="5" id="KW-1185">Reference proteome</keyword>
<name>A0A6J5UZ67_PRUAR</name>
<evidence type="ECO:0000313" key="2">
    <source>
        <dbReference type="EMBL" id="CAB4280724.1"/>
    </source>
</evidence>
<sequence length="50" mass="5603">MHVATRRNKEQLQATALNFSQELLHKGKSEKSKWHPPAPPITLPALPASF</sequence>
<feature type="compositionally biased region" description="Basic and acidic residues" evidence="1">
    <location>
        <begin position="23"/>
        <end position="33"/>
    </location>
</feature>
<evidence type="ECO:0000256" key="1">
    <source>
        <dbReference type="SAM" id="MobiDB-lite"/>
    </source>
</evidence>
<evidence type="ECO:0000313" key="4">
    <source>
        <dbReference type="Proteomes" id="UP000507222"/>
    </source>
</evidence>
<evidence type="ECO:0000313" key="3">
    <source>
        <dbReference type="EMBL" id="CAB4311128.1"/>
    </source>
</evidence>
<reference evidence="5" key="1">
    <citation type="journal article" date="2020" name="Genome Biol.">
        <title>Gamete binning: chromosome-level and haplotype-resolved genome assembly enabled by high-throughput single-cell sequencing of gamete genomes.</title>
        <authorList>
            <person name="Campoy J.A."/>
            <person name="Sun H."/>
            <person name="Goel M."/>
            <person name="Jiao W.-B."/>
            <person name="Folz-Donahue K."/>
            <person name="Wang N."/>
            <person name="Rubio M."/>
            <person name="Liu C."/>
            <person name="Kukat C."/>
            <person name="Ruiz D."/>
            <person name="Huettel B."/>
            <person name="Schneeberger K."/>
        </authorList>
    </citation>
    <scope>NUCLEOTIDE SEQUENCE [LARGE SCALE GENOMIC DNA]</scope>
    <source>
        <strain evidence="5">cv. Rojo Pasion</strain>
    </source>
</reference>
<feature type="region of interest" description="Disordered" evidence="1">
    <location>
        <begin position="21"/>
        <end position="50"/>
    </location>
</feature>
<dbReference type="AlphaFoldDB" id="A0A6J5UZ67"/>
<dbReference type="Proteomes" id="UP000507222">
    <property type="component" value="Unassembled WGS sequence"/>
</dbReference>
<protein>
    <submittedName>
        <fullName evidence="2">Uncharacterized protein</fullName>
    </submittedName>
</protein>
<dbReference type="Proteomes" id="UP000507245">
    <property type="component" value="Unassembled WGS sequence"/>
</dbReference>